<organism evidence="1">
    <name type="scientific">marine sediment metagenome</name>
    <dbReference type="NCBI Taxonomy" id="412755"/>
    <lineage>
        <taxon>unclassified sequences</taxon>
        <taxon>metagenomes</taxon>
        <taxon>ecological metagenomes</taxon>
    </lineage>
</organism>
<sequence>NEQHEDDRHDKAPTEWRGHLANIAIDTGSYCVRMAGVRHRVRQIGRRRILLAHQAILKPLERSSI</sequence>
<reference evidence="1" key="1">
    <citation type="journal article" date="2014" name="Front. Microbiol.">
        <title>High frequency of phylogenetically diverse reductive dehalogenase-homologous genes in deep subseafloor sedimentary metagenomes.</title>
        <authorList>
            <person name="Kawai M."/>
            <person name="Futagami T."/>
            <person name="Toyoda A."/>
            <person name="Takaki Y."/>
            <person name="Nishi S."/>
            <person name="Hori S."/>
            <person name="Arai W."/>
            <person name="Tsubouchi T."/>
            <person name="Morono Y."/>
            <person name="Uchiyama I."/>
            <person name="Ito T."/>
            <person name="Fujiyama A."/>
            <person name="Inagaki F."/>
            <person name="Takami H."/>
        </authorList>
    </citation>
    <scope>NUCLEOTIDE SEQUENCE</scope>
    <source>
        <strain evidence="1">Expedition CK06-06</strain>
    </source>
</reference>
<evidence type="ECO:0000313" key="1">
    <source>
        <dbReference type="EMBL" id="GAG45099.1"/>
    </source>
</evidence>
<dbReference type="EMBL" id="BARS01058061">
    <property type="protein sequence ID" value="GAG45099.1"/>
    <property type="molecule type" value="Genomic_DNA"/>
</dbReference>
<accession>X0XPK6</accession>
<protein>
    <submittedName>
        <fullName evidence="1">Uncharacterized protein</fullName>
    </submittedName>
</protein>
<gene>
    <name evidence="1" type="ORF">S01H1_84855</name>
</gene>
<proteinExistence type="predicted"/>
<name>X0XPK6_9ZZZZ</name>
<feature type="non-terminal residue" evidence="1">
    <location>
        <position position="1"/>
    </location>
</feature>
<dbReference type="AlphaFoldDB" id="X0XPK6"/>
<comment type="caution">
    <text evidence="1">The sequence shown here is derived from an EMBL/GenBank/DDBJ whole genome shotgun (WGS) entry which is preliminary data.</text>
</comment>